<comment type="caution">
    <text evidence="4">The sequence shown here is derived from an EMBL/GenBank/DDBJ whole genome shotgun (WGS) entry which is preliminary data.</text>
</comment>
<dbReference type="GO" id="GO:0004312">
    <property type="term" value="F:fatty acid synthase activity"/>
    <property type="evidence" value="ECO:0007669"/>
    <property type="project" value="TreeGrafter"/>
</dbReference>
<evidence type="ECO:0000256" key="3">
    <source>
        <dbReference type="SAM" id="MobiDB-lite"/>
    </source>
</evidence>
<name>A0A4U5W356_STRGB</name>
<dbReference type="Pfam" id="PF22621">
    <property type="entry name" value="CurL-like_PKS_C"/>
    <property type="match status" value="1"/>
</dbReference>
<dbReference type="Gene3D" id="1.10.1240.100">
    <property type="match status" value="1"/>
</dbReference>
<gene>
    <name evidence="4" type="ORF">E4U92_35170</name>
</gene>
<keyword evidence="1" id="KW-0808">Transferase</keyword>
<proteinExistence type="predicted"/>
<dbReference type="GO" id="GO:0006633">
    <property type="term" value="P:fatty acid biosynthetic process"/>
    <property type="evidence" value="ECO:0007669"/>
    <property type="project" value="TreeGrafter"/>
</dbReference>
<organism evidence="4 5">
    <name type="scientific">Streptomyces galbus</name>
    <dbReference type="NCBI Taxonomy" id="33898"/>
    <lineage>
        <taxon>Bacteria</taxon>
        <taxon>Bacillati</taxon>
        <taxon>Actinomycetota</taxon>
        <taxon>Actinomycetes</taxon>
        <taxon>Kitasatosporales</taxon>
        <taxon>Streptomycetaceae</taxon>
        <taxon>Streptomyces</taxon>
    </lineage>
</organism>
<reference evidence="4 5" key="1">
    <citation type="submission" date="2019-04" db="EMBL/GenBank/DDBJ databases">
        <title>Streptomyces lasaliensis sp.nov., an Actinomycete isolated from soil which produces the polyether antibiotic lasalocid.</title>
        <authorList>
            <person name="Erwin G."/>
            <person name="Haber C."/>
        </authorList>
    </citation>
    <scope>NUCLEOTIDE SEQUENCE [LARGE SCALE GENOMIC DNA]</scope>
    <source>
        <strain evidence="4 5">DSM 40089</strain>
    </source>
</reference>
<dbReference type="RefSeq" id="WP_137304522.1">
    <property type="nucleotide sequence ID" value="NZ_SZPR01000048.1"/>
</dbReference>
<dbReference type="InterPro" id="IPR050091">
    <property type="entry name" value="PKS_NRPS_Biosynth_Enz"/>
</dbReference>
<dbReference type="PANTHER" id="PTHR43775:SF51">
    <property type="entry name" value="INACTIVE PHENOLPHTHIOCEROL SYNTHESIS POLYKETIDE SYNTHASE TYPE I PKS1-RELATED"/>
    <property type="match status" value="1"/>
</dbReference>
<feature type="region of interest" description="Disordered" evidence="3">
    <location>
        <begin position="1"/>
        <end position="41"/>
    </location>
</feature>
<sequence length="100" mass="10901">ISGTNAHVILEQAPPTPTTPEETPQNTTPLTPTPVPLSARTPHALREQAQRLLHHLDQHPTHLTDLAHSLATHKAALHERAVLLADTPDTLRTALTHLTH</sequence>
<keyword evidence="2" id="KW-0511">Multifunctional enzyme</keyword>
<dbReference type="AlphaFoldDB" id="A0A4U5W356"/>
<feature type="non-terminal residue" evidence="4">
    <location>
        <position position="1"/>
    </location>
</feature>
<dbReference type="Proteomes" id="UP000308632">
    <property type="component" value="Unassembled WGS sequence"/>
</dbReference>
<dbReference type="EMBL" id="SZPR01000048">
    <property type="protein sequence ID" value="TKS95787.1"/>
    <property type="molecule type" value="Genomic_DNA"/>
</dbReference>
<dbReference type="Gene3D" id="3.40.47.10">
    <property type="match status" value="1"/>
</dbReference>
<evidence type="ECO:0000313" key="5">
    <source>
        <dbReference type="Proteomes" id="UP000308632"/>
    </source>
</evidence>
<feature type="compositionally biased region" description="Low complexity" evidence="3">
    <location>
        <begin position="19"/>
        <end position="30"/>
    </location>
</feature>
<evidence type="ECO:0000313" key="4">
    <source>
        <dbReference type="EMBL" id="TKS95787.1"/>
    </source>
</evidence>
<protein>
    <submittedName>
        <fullName evidence="4">Uncharacterized protein</fullName>
    </submittedName>
</protein>
<feature type="non-terminal residue" evidence="4">
    <location>
        <position position="100"/>
    </location>
</feature>
<accession>A0A4U5W356</accession>
<evidence type="ECO:0000256" key="1">
    <source>
        <dbReference type="ARBA" id="ARBA00022679"/>
    </source>
</evidence>
<dbReference type="InterPro" id="IPR016039">
    <property type="entry name" value="Thiolase-like"/>
</dbReference>
<evidence type="ECO:0000256" key="2">
    <source>
        <dbReference type="ARBA" id="ARBA00023268"/>
    </source>
</evidence>
<dbReference type="PANTHER" id="PTHR43775">
    <property type="entry name" value="FATTY ACID SYNTHASE"/>
    <property type="match status" value="1"/>
</dbReference>